<dbReference type="OrthoDB" id="53937at2759"/>
<keyword evidence="2" id="KW-0732">Signal</keyword>
<accession>A0A9K3LYJ4</accession>
<feature type="region of interest" description="Disordered" evidence="1">
    <location>
        <begin position="82"/>
        <end position="119"/>
    </location>
</feature>
<dbReference type="EMBL" id="JAGRRH010000004">
    <property type="protein sequence ID" value="KAG7370898.1"/>
    <property type="molecule type" value="Genomic_DNA"/>
</dbReference>
<evidence type="ECO:0000256" key="1">
    <source>
        <dbReference type="SAM" id="MobiDB-lite"/>
    </source>
</evidence>
<sequence length="229" mass="26415">MKILFLLTILPAATAAPFMTDPTFAIPRGGRTINVESSEISLDDYQRAEKAIFQALSRLEEKVQHAIEDEVDILFHELEPHEKESIKQQAKDRVQSSAKKIRQKVSDHDHASKKTLPTLHDPHPFPFAWPKEDPEHRILHAVEAAEKAVLHAVEEEVKILFPPETKHEDDTHAKNVKKALKKSVEKVDKHVDKRNEHRRQKVLGDKTEGDKAMRMKLEDYLEFEMESME</sequence>
<comment type="caution">
    <text evidence="3">The sequence shown here is derived from an EMBL/GenBank/DDBJ whole genome shotgun (WGS) entry which is preliminary data.</text>
</comment>
<dbReference type="Proteomes" id="UP000693970">
    <property type="component" value="Unassembled WGS sequence"/>
</dbReference>
<feature type="signal peptide" evidence="2">
    <location>
        <begin position="1"/>
        <end position="15"/>
    </location>
</feature>
<evidence type="ECO:0000313" key="3">
    <source>
        <dbReference type="EMBL" id="KAG7370898.1"/>
    </source>
</evidence>
<dbReference type="AlphaFoldDB" id="A0A9K3LYJ4"/>
<organism evidence="3 4">
    <name type="scientific">Nitzschia inconspicua</name>
    <dbReference type="NCBI Taxonomy" id="303405"/>
    <lineage>
        <taxon>Eukaryota</taxon>
        <taxon>Sar</taxon>
        <taxon>Stramenopiles</taxon>
        <taxon>Ochrophyta</taxon>
        <taxon>Bacillariophyta</taxon>
        <taxon>Bacillariophyceae</taxon>
        <taxon>Bacillariophycidae</taxon>
        <taxon>Bacillariales</taxon>
        <taxon>Bacillariaceae</taxon>
        <taxon>Nitzschia</taxon>
    </lineage>
</organism>
<proteinExistence type="predicted"/>
<evidence type="ECO:0000313" key="4">
    <source>
        <dbReference type="Proteomes" id="UP000693970"/>
    </source>
</evidence>
<feature type="chain" id="PRO_5039894922" evidence="2">
    <location>
        <begin position="16"/>
        <end position="229"/>
    </location>
</feature>
<name>A0A9K3LYJ4_9STRA</name>
<evidence type="ECO:0000256" key="2">
    <source>
        <dbReference type="SAM" id="SignalP"/>
    </source>
</evidence>
<feature type="compositionally biased region" description="Basic and acidic residues" evidence="1">
    <location>
        <begin position="82"/>
        <end position="94"/>
    </location>
</feature>
<feature type="region of interest" description="Disordered" evidence="1">
    <location>
        <begin position="184"/>
        <end position="210"/>
    </location>
</feature>
<keyword evidence="4" id="KW-1185">Reference proteome</keyword>
<protein>
    <submittedName>
        <fullName evidence="3">Uncharacterized protein</fullName>
    </submittedName>
</protein>
<reference evidence="3" key="2">
    <citation type="submission" date="2021-04" db="EMBL/GenBank/DDBJ databases">
        <authorList>
            <person name="Podell S."/>
        </authorList>
    </citation>
    <scope>NUCLEOTIDE SEQUENCE</scope>
    <source>
        <strain evidence="3">Hildebrandi</strain>
    </source>
</reference>
<gene>
    <name evidence="3" type="ORF">IV203_019468</name>
</gene>
<reference evidence="3" key="1">
    <citation type="journal article" date="2021" name="Sci. Rep.">
        <title>Diploid genomic architecture of Nitzschia inconspicua, an elite biomass production diatom.</title>
        <authorList>
            <person name="Oliver A."/>
            <person name="Podell S."/>
            <person name="Pinowska A."/>
            <person name="Traller J.C."/>
            <person name="Smith S.R."/>
            <person name="McClure R."/>
            <person name="Beliaev A."/>
            <person name="Bohutskyi P."/>
            <person name="Hill E.A."/>
            <person name="Rabines A."/>
            <person name="Zheng H."/>
            <person name="Allen L.Z."/>
            <person name="Kuo A."/>
            <person name="Grigoriev I.V."/>
            <person name="Allen A.E."/>
            <person name="Hazlebeck D."/>
            <person name="Allen E.E."/>
        </authorList>
    </citation>
    <scope>NUCLEOTIDE SEQUENCE</scope>
    <source>
        <strain evidence="3">Hildebrandi</strain>
    </source>
</reference>
<feature type="compositionally biased region" description="Basic and acidic residues" evidence="1">
    <location>
        <begin position="184"/>
        <end position="195"/>
    </location>
</feature>